<dbReference type="Proteomes" id="UP000037923">
    <property type="component" value="Unassembled WGS sequence"/>
</dbReference>
<proteinExistence type="predicted"/>
<feature type="compositionally biased region" description="Polar residues" evidence="1">
    <location>
        <begin position="2504"/>
        <end position="2519"/>
    </location>
</feature>
<feature type="compositionally biased region" description="Low complexity" evidence="1">
    <location>
        <begin position="1301"/>
        <end position="1312"/>
    </location>
</feature>
<feature type="region of interest" description="Disordered" evidence="1">
    <location>
        <begin position="2502"/>
        <end position="2585"/>
    </location>
</feature>
<dbReference type="RefSeq" id="XP_015653714.1">
    <property type="nucleotide sequence ID" value="XM_015807632.1"/>
</dbReference>
<organism evidence="2 3">
    <name type="scientific">Leptomonas pyrrhocoris</name>
    <name type="common">Firebug parasite</name>
    <dbReference type="NCBI Taxonomy" id="157538"/>
    <lineage>
        <taxon>Eukaryota</taxon>
        <taxon>Discoba</taxon>
        <taxon>Euglenozoa</taxon>
        <taxon>Kinetoplastea</taxon>
        <taxon>Metakinetoplastina</taxon>
        <taxon>Trypanosomatida</taxon>
        <taxon>Trypanosomatidae</taxon>
        <taxon>Leishmaniinae</taxon>
        <taxon>Leptomonas</taxon>
    </lineage>
</organism>
<comment type="caution">
    <text evidence="2">The sequence shown here is derived from an EMBL/GenBank/DDBJ whole genome shotgun (WGS) entry which is preliminary data.</text>
</comment>
<dbReference type="CDD" id="cd16693">
    <property type="entry name" value="mRING-H2-C3H3C2_WDR24"/>
    <property type="match status" value="1"/>
</dbReference>
<feature type="region of interest" description="Disordered" evidence="1">
    <location>
        <begin position="240"/>
        <end position="266"/>
    </location>
</feature>
<sequence>MSAPLRKGIRRASGRDSTLAHAEGEAVPESAVLGCSPTAPTSATTAATTTTTADAFISPTSQASPTSSSAPKSSAKGTANDGGAGGDGGAGAGLRKGNLPTLGRSPNTRLRQPYGLSPLHSSAAQSPVLAQVASPFFAPQQPRAAADRASGAASPTVSPSSAVPIASTLPNNMPLAGLSNHLRLSEGLSCLDYHAGFRALAIGSTRQIHVVEVIPMVGHDVAAAARYKRTQQQQQKTAAAAADSSFPPLQCPLDGEQPQHTSPAASPAPVMGTAPFLMRNTGVFGGLIKVESVAWYPSTEEASLAFIQPARTVTIFLDALQFKADGTYLPQQWTRSQYKGKTLNSTMAAGGGSTAMAVVANLDGGLAGMTPATSTASLSDRSGMYTPVSTSLAGGASFSAASASHGGTPHEISLPTPNSGGIQSGPAPTMSSLPCVYRELKGPAAKELIELNIDITYMRVEKIVWDPHQPYTLALSSPTTHFELWQVPTEGMCVYAPQLVLRPPAHNTRSVVRDLVFSPSNPHVIIVVTESGNTGQVLLYDRRQVEAMRVFDMSGPGLSAAFHPLFSDLLAVSFRKEKTKPDTRISFLRVVSGDTAGALPGVDPPSTGPDGVLSVSASVGGAGVRRSPMLMTTAALTAATLDESTNSGGGASGSPASACPFLAEQSYLPPIDNYACVSRMRWRPPSLGRLTEPKRHHYMAFRPSAEELWAAQHFSPSSRSMENGEQQEAKDDEEEGGEDDCTNWVDLLHSQLWFATAAMTTDSDLSVWDAANGFFPVCAVKYLGARVVGSTSNEANDFIWVNELTLVSIFKSGEVICTSFLNSLMEGMLAAGEAYERSLRPRRKSSQRPHRSRSSGPRRRRTQQCESKARDDYAEQHRKTRAEEKDCLAMLPAYQRDPFADMFATYIVLPTSSIVSDLFGHSFTVRNSNATLRRQYNAMMRREFGQLLRRLAIQVSREAVLRQLWSEMRYQLPAGGASSPGIVSGLAALHDMRARRPRSPFTQTSGFHGCGGSSQASDSTPPSLRRSMLRHRLSAASSVSSFGARLGLQPYVGIGGALPNSMTTAAHGTGVSAHSPLFPPPPPPSLPPPAQGWSLDDVNDALLLQASHHHGSYAGPTGAFDDGDEGAHGQGSGCVGGGRDDGVISGGEERERSEYDADVVEAAASPLRAGSRSTAGGGRGRGATGWIARILGFARHERVHQYHVSVQESCAASIAHTAAPHPAEAVDVHANDAATTFAGDSVDEEGAGSSNVEIATHSPPAAAPPARRRQVPAPAVVASTAFAGLRGRPTSPISVTPVEHSGSSVGSPQQPGAADAGSPLQIADIGRNEEGSPSALSSRAKPSAGDFYQPRAASTGPRPSTSASSSSPLFSSPVGDVVTAYHAAAQGRVLYNAAGSNVSQSSAAVAVPPPPPTSVLGPGGLKSRRSGVIFAQVFPLLKEYVDVDGTRNTRRGPPHRSSSAPPQGSNTRRRKERQATIRMAEGWGRKPALLLSPLLQPSSDVTHSATPSTATTSPLQLPLSVLECGVPVTAADVKAVSARTPPSTSAAIHPAPAPTTQLITARTYLDRQRDVAAVVESFVLSDVVCGWSYAERPREELAFVCFALEWDMGYELALTMKALRHDRADAEAAAAEEENALAAAAAYVEETGRQQVGSDSGGVESALRRMDSTGGNGRVQQQQEQQRRPRHSRRDPHSQEKYVPCAVNAHALPTTKPRSHSEGARGRTQPTSSGSGSGNADGKGRVQPLLDWGRGVPAPSHQDVDDKVAAMMEENARICERVVRQQRRGGKDRSTTSTPAADQAKNSENVNDAAAADVDGNAGTTTVTGRGQHNGSGSADGGEARTPFTNGEVETWNTADPRAQWWRAAAHAWRSHHIAFIVTITTQQLEYAALMGDVQYCLVLYILFCVWWRLHSEVAEAAYKAVLLSFHKARRPFGYDKRSKSDAYGPPSARLRADVLEGDGGGGRVSSRGSWTGDDGDEKGEQQKQPQHYPPPSASHPAKGKEASSAGNRRGGMLRVSTMTSVDDNRHAETPGLRAPDLDYRLSAYDPADTSGSEPENGMERRGSCRRKGDHEKRNSLISSERLEQLRQLSLFFQRCPLVPMLPDTPQSRSASTTVTTTTTNPSAPSPSHGGGGEMKERGSSGGLLSAGYLRTSALNQSLPPRSHNGSSRRLNDTPATPAMADSVRDRGSTRASTVNIGVLAGSYRSSMTSPASPALRADVKNGTMTDEKQAKSTALARSDESRVALFNVEGLLGVRLYARSAADACSPADYCAPAEWKLRALQWLEAYTADLYARQLYVPLNELLLVMPEIFREPTNPVQPRAADIAYEKQMTYVYCGNCAKAELWSCTQPETVPAAVRLYERVLRRAPHSSSSEAEDEEGDSSSNDEAGAGRADNTGESPRRRKQHRRRRRRRITRLPADESDAASSSVFTPSVESPTASESESDEVGADRPFSTQERDHRESSMNTDVSLSSEHSTHDGAGSAAGLLDPTTAAATAAAPLDNGSSRASTAGESGGSVQQMQLSPPIPSQPSRPRHRTSHAHTRHNHNNRHSSLEEKQLADEPEEDDRHEDAADEGAATHGHPHHHTAVEFGRAAPTAHNATCRRCHNPIAMTCVICEEVVEGIFMWLRSCGHGGHVHHIEEWLQYSQECPRCGTPITTTWKGS</sequence>
<dbReference type="PANTHER" id="PTHR16453:SF13">
    <property type="entry name" value="WD REPEAT PROTEIN MIO ZINC-RIBBON LIKE DOMAIN-CONTAINING PROTEIN"/>
    <property type="match status" value="1"/>
</dbReference>
<feature type="region of interest" description="Disordered" evidence="1">
    <location>
        <begin position="399"/>
        <end position="427"/>
    </location>
</feature>
<feature type="region of interest" description="Disordered" evidence="1">
    <location>
        <begin position="1647"/>
        <end position="1758"/>
    </location>
</feature>
<feature type="compositionally biased region" description="Low complexity" evidence="1">
    <location>
        <begin position="1805"/>
        <end position="1822"/>
    </location>
</feature>
<dbReference type="SUPFAM" id="SSF50978">
    <property type="entry name" value="WD40 repeat-like"/>
    <property type="match status" value="1"/>
</dbReference>
<feature type="compositionally biased region" description="Basic and acidic residues" evidence="1">
    <location>
        <begin position="1778"/>
        <end position="1790"/>
    </location>
</feature>
<feature type="compositionally biased region" description="Basic residues" evidence="1">
    <location>
        <begin position="2534"/>
        <end position="2551"/>
    </location>
</feature>
<feature type="region of interest" description="Disordered" evidence="1">
    <location>
        <begin position="714"/>
        <end position="739"/>
    </location>
</feature>
<feature type="region of interest" description="Disordered" evidence="1">
    <location>
        <begin position="1402"/>
        <end position="1422"/>
    </location>
</feature>
<protein>
    <submittedName>
        <fullName evidence="2">Uncharacterized protein</fullName>
    </submittedName>
</protein>
<feature type="compositionally biased region" description="Basic and acidic residues" evidence="1">
    <location>
        <begin position="867"/>
        <end position="878"/>
    </location>
</feature>
<feature type="compositionally biased region" description="Polar residues" evidence="1">
    <location>
        <begin position="1013"/>
        <end position="1022"/>
    </location>
</feature>
<feature type="region of interest" description="Disordered" evidence="1">
    <location>
        <begin position="2368"/>
        <end position="2488"/>
    </location>
</feature>
<dbReference type="Gene3D" id="3.30.40.10">
    <property type="entry name" value="Zinc/RING finger domain, C3HC4 (zinc finger)"/>
    <property type="match status" value="1"/>
</dbReference>
<reference evidence="2 3" key="1">
    <citation type="submission" date="2015-07" db="EMBL/GenBank/DDBJ databases">
        <title>High-quality genome of monoxenous trypanosomatid Leptomonas pyrrhocoris.</title>
        <authorList>
            <person name="Flegontov P."/>
            <person name="Butenko A."/>
            <person name="Firsov S."/>
            <person name="Vlcek C."/>
            <person name="Logacheva M.D."/>
            <person name="Field M."/>
            <person name="Filatov D."/>
            <person name="Flegontova O."/>
            <person name="Gerasimov E."/>
            <person name="Jackson A.P."/>
            <person name="Kelly S."/>
            <person name="Opperdoes F."/>
            <person name="O'Reilly A."/>
            <person name="Votypka J."/>
            <person name="Yurchenko V."/>
            <person name="Lukes J."/>
        </authorList>
    </citation>
    <scope>NUCLEOTIDE SEQUENCE [LARGE SCALE GENOMIC DNA]</scope>
    <source>
        <strain evidence="2">H10</strain>
    </source>
</reference>
<feature type="region of interest" description="Disordered" evidence="1">
    <location>
        <begin position="1286"/>
        <end position="1371"/>
    </location>
</feature>
<feature type="compositionally biased region" description="Polar residues" evidence="1">
    <location>
        <begin position="1791"/>
        <end position="1804"/>
    </location>
</feature>
<dbReference type="InterPro" id="IPR013083">
    <property type="entry name" value="Znf_RING/FYVE/PHD"/>
</dbReference>
<evidence type="ECO:0000313" key="2">
    <source>
        <dbReference type="EMBL" id="KPA75275.1"/>
    </source>
</evidence>
<feature type="compositionally biased region" description="Acidic residues" evidence="1">
    <location>
        <begin position="2562"/>
        <end position="2575"/>
    </location>
</feature>
<feature type="region of interest" description="Disordered" evidence="1">
    <location>
        <begin position="1065"/>
        <end position="1092"/>
    </location>
</feature>
<dbReference type="PANTHER" id="PTHR16453">
    <property type="entry name" value="WD40 DOMAIN-CONTAINING PROTEIN MIO FAMILY MEMBER"/>
    <property type="match status" value="1"/>
</dbReference>
<feature type="compositionally biased region" description="Basic residues" evidence="1">
    <location>
        <begin position="840"/>
        <end position="862"/>
    </location>
</feature>
<feature type="region of interest" description="Disordered" evidence="1">
    <location>
        <begin position="1445"/>
        <end position="1474"/>
    </location>
</feature>
<feature type="compositionally biased region" description="Polar residues" evidence="1">
    <location>
        <begin position="1456"/>
        <end position="1466"/>
    </location>
</feature>
<name>A0A0M9FSQ3_LEPPY</name>
<feature type="region of interest" description="Disordered" evidence="1">
    <location>
        <begin position="2101"/>
        <end position="2191"/>
    </location>
</feature>
<feature type="compositionally biased region" description="Pro residues" evidence="1">
    <location>
        <begin position="1077"/>
        <end position="1090"/>
    </location>
</feature>
<feature type="compositionally biased region" description="Basic and acidic residues" evidence="1">
    <location>
        <begin position="2058"/>
        <end position="2079"/>
    </location>
</feature>
<feature type="compositionally biased region" description="Low complexity" evidence="1">
    <location>
        <begin position="36"/>
        <end position="79"/>
    </location>
</feature>
<gene>
    <name evidence="2" type="ORF">ABB37_08576</name>
</gene>
<feature type="region of interest" description="Disordered" evidence="1">
    <location>
        <begin position="1936"/>
        <end position="2079"/>
    </location>
</feature>
<feature type="compositionally biased region" description="Gly residues" evidence="1">
    <location>
        <begin position="80"/>
        <end position="94"/>
    </location>
</feature>
<feature type="compositionally biased region" description="Polar residues" evidence="1">
    <location>
        <begin position="2153"/>
        <end position="2169"/>
    </location>
</feature>
<feature type="region of interest" description="Disordered" evidence="1">
    <location>
        <begin position="838"/>
        <end position="878"/>
    </location>
</feature>
<feature type="region of interest" description="Disordered" evidence="1">
    <location>
        <begin position="1113"/>
        <end position="1156"/>
    </location>
</feature>
<feature type="compositionally biased region" description="Polar residues" evidence="1">
    <location>
        <begin position="2465"/>
        <end position="2475"/>
    </location>
</feature>
<feature type="region of interest" description="Disordered" evidence="1">
    <location>
        <begin position="998"/>
        <end position="1024"/>
    </location>
</feature>
<dbReference type="InterPro" id="IPR036322">
    <property type="entry name" value="WD40_repeat_dom_sf"/>
</dbReference>
<feature type="compositionally biased region" description="Low complexity" evidence="1">
    <location>
        <begin position="2108"/>
        <end position="2128"/>
    </location>
</feature>
<dbReference type="OMA" id="NIDITYM"/>
<feature type="compositionally biased region" description="Low complexity" evidence="1">
    <location>
        <begin position="1352"/>
        <end position="1371"/>
    </location>
</feature>
<dbReference type="GO" id="GO:0005737">
    <property type="term" value="C:cytoplasm"/>
    <property type="evidence" value="ECO:0007669"/>
    <property type="project" value="TreeGrafter"/>
</dbReference>
<evidence type="ECO:0000313" key="3">
    <source>
        <dbReference type="Proteomes" id="UP000037923"/>
    </source>
</evidence>
<dbReference type="InterPro" id="IPR037593">
    <property type="entry name" value="MIOS/Sea4"/>
</dbReference>
<dbReference type="OrthoDB" id="60955at2759"/>
<feature type="compositionally biased region" description="Gly residues" evidence="1">
    <location>
        <begin position="1128"/>
        <end position="1137"/>
    </location>
</feature>
<dbReference type="SUPFAM" id="SSF57850">
    <property type="entry name" value="RING/U-box"/>
    <property type="match status" value="1"/>
</dbReference>
<feature type="compositionally biased region" description="Basic residues" evidence="1">
    <location>
        <begin position="2402"/>
        <end position="2416"/>
    </location>
</feature>
<dbReference type="GeneID" id="26908860"/>
<feature type="region of interest" description="Disordered" evidence="1">
    <location>
        <begin position="1"/>
        <end position="120"/>
    </location>
</feature>
<feature type="region of interest" description="Disordered" evidence="1">
    <location>
        <begin position="1240"/>
        <end position="1272"/>
    </location>
</feature>
<feature type="compositionally biased region" description="Polar residues" evidence="1">
    <location>
        <begin position="714"/>
        <end position="726"/>
    </location>
</feature>
<accession>A0A0M9FSQ3</accession>
<evidence type="ECO:0000256" key="1">
    <source>
        <dbReference type="SAM" id="MobiDB-lite"/>
    </source>
</evidence>
<dbReference type="VEuPathDB" id="TriTrypDB:LpyrH10_25_0740"/>
<dbReference type="Gene3D" id="2.130.10.10">
    <property type="entry name" value="YVTN repeat-like/Quinoprotein amine dehydrogenase"/>
    <property type="match status" value="1"/>
</dbReference>
<dbReference type="EMBL" id="LGTL01000025">
    <property type="protein sequence ID" value="KPA75275.1"/>
    <property type="molecule type" value="Genomic_DNA"/>
</dbReference>
<dbReference type="InterPro" id="IPR015943">
    <property type="entry name" value="WD40/YVTN_repeat-like_dom_sf"/>
</dbReference>
<feature type="compositionally biased region" description="Polar residues" evidence="1">
    <location>
        <begin position="2425"/>
        <end position="2442"/>
    </location>
</feature>
<feature type="region of interest" description="Disordered" evidence="1">
    <location>
        <begin position="1778"/>
        <end position="1850"/>
    </location>
</feature>
<feature type="compositionally biased region" description="Acidic residues" evidence="1">
    <location>
        <begin position="730"/>
        <end position="739"/>
    </location>
</feature>
<keyword evidence="3" id="KW-1185">Reference proteome</keyword>
<feature type="compositionally biased region" description="Basic and acidic residues" evidence="1">
    <location>
        <begin position="1138"/>
        <end position="1155"/>
    </location>
</feature>
<feature type="region of interest" description="Disordered" evidence="1">
    <location>
        <begin position="140"/>
        <end position="161"/>
    </location>
</feature>